<protein>
    <submittedName>
        <fullName evidence="5">Non-ribosomal peptide synthase domain TIGR01720</fullName>
    </submittedName>
</protein>
<dbReference type="InterPro" id="IPR023213">
    <property type="entry name" value="CAT-like_dom_sf"/>
</dbReference>
<evidence type="ECO:0000313" key="5">
    <source>
        <dbReference type="EMBL" id="SDU98306.1"/>
    </source>
</evidence>
<dbReference type="InterPro" id="IPR006162">
    <property type="entry name" value="Ppantetheine_attach_site"/>
</dbReference>
<dbReference type="InterPro" id="IPR009081">
    <property type="entry name" value="PP-bd_ACP"/>
</dbReference>
<evidence type="ECO:0000256" key="1">
    <source>
        <dbReference type="ARBA" id="ARBA00001957"/>
    </source>
</evidence>
<dbReference type="Proteomes" id="UP000198600">
    <property type="component" value="Chromosome I"/>
</dbReference>
<dbReference type="Pfam" id="PF00550">
    <property type="entry name" value="PP-binding"/>
    <property type="match status" value="1"/>
</dbReference>
<dbReference type="CDD" id="cd19534">
    <property type="entry name" value="E_NRPS"/>
    <property type="match status" value="1"/>
</dbReference>
<feature type="domain" description="Carrier" evidence="4">
    <location>
        <begin position="1"/>
        <end position="53"/>
    </location>
</feature>
<reference evidence="6" key="1">
    <citation type="submission" date="2016-10" db="EMBL/GenBank/DDBJ databases">
        <authorList>
            <person name="Varghese N."/>
            <person name="Submissions S."/>
        </authorList>
    </citation>
    <scope>NUCLEOTIDE SEQUENCE [LARGE SCALE GENOMIC DNA]</scope>
    <source>
        <strain evidence="6">LMG 2223</strain>
    </source>
</reference>
<comment type="cofactor">
    <cofactor evidence="1">
        <name>pantetheine 4'-phosphate</name>
        <dbReference type="ChEBI" id="CHEBI:47942"/>
    </cofactor>
</comment>
<dbReference type="GO" id="GO:0003824">
    <property type="term" value="F:catalytic activity"/>
    <property type="evidence" value="ECO:0007669"/>
    <property type="project" value="InterPro"/>
</dbReference>
<dbReference type="STRING" id="46679.SAMN05216202_2645"/>
<gene>
    <name evidence="5" type="ORF">SAMN05216202_2645</name>
</gene>
<dbReference type="SUPFAM" id="SSF47336">
    <property type="entry name" value="ACP-like"/>
    <property type="match status" value="1"/>
</dbReference>
<keyword evidence="6" id="KW-1185">Reference proteome</keyword>
<organism evidence="5 6">
    <name type="scientific">Pseudomonas mucidolens</name>
    <dbReference type="NCBI Taxonomy" id="46679"/>
    <lineage>
        <taxon>Bacteria</taxon>
        <taxon>Pseudomonadati</taxon>
        <taxon>Pseudomonadota</taxon>
        <taxon>Gammaproteobacteria</taxon>
        <taxon>Pseudomonadales</taxon>
        <taxon>Pseudomonadaceae</taxon>
        <taxon>Pseudomonas</taxon>
    </lineage>
</organism>
<dbReference type="PANTHER" id="PTHR45398:SF1">
    <property type="entry name" value="ENZYME, PUTATIVE (JCVI)-RELATED"/>
    <property type="match status" value="1"/>
</dbReference>
<sequence>MGVTDNFFTLGGDSIISIQVVSRARQAGIRFTPKDLFQQQTVQRLAMVAEVGEPDGLGEQGLVSGVSALSPVQQWFFEQEIPERQRWNQSVLLKPLSPMDPQRLEQALQALISHHDGLRLSFDPQTLTASYRALEQQQPLPAPLWHKTVADLDELERLADQAQGSLGLEQGPLVRAVLFELPNAEQRLLLVVHHLVVDGVSWRILLEDLQDAYKQLLAGQAIRFSPKTVSFKRWVEHLQAYSQSAALLRQLPYWQAQGIADAAQLPCDNPQGSLQNRHAQTVYTRLDATLTRQLLQDTAAAYRTQINDLLLAALARVVCRWTGQHSTLIQLEGHGREELVEQLDLTRTLGWFTSMFPVNLTPAAGIADSIKQIKEQLRAVPDRGIGFGLLRYLGDEPTRQVLSQCAVPRITFNYLGQFDGSFDAEGGVLFVPANEAKGAEHSPLASLGNWLSLNGQVYGAELTLGWTFSAQMFSEPVIQRLADEYASELEQLIEHCCQPQHRGLTPSDFPLANLSQQQLDELPVSACAIDDVYALSPMQRGMLFHTLYEPQGSSYTNQVRLDVEGLDPQRFQAAWQATVDARDVLRSSFVWQGLEHPVQVVHPHISVPFTLLDWQGRADLVAELDARALAELEQGFDLMQAPLLRLVLIRVDARRYHLIYTNHHILMDGWSASQLMGEVLQRYSGETLALNAGRYRDYIQWLHRQDAEASERFWKEQLLTLNEPTHLARAIAHTPVAGLRALYGEQRQVLDESITQRLRSLA</sequence>
<evidence type="ECO:0000313" key="6">
    <source>
        <dbReference type="Proteomes" id="UP000198600"/>
    </source>
</evidence>
<dbReference type="NCBIfam" id="TIGR01720">
    <property type="entry name" value="NRPS-para261"/>
    <property type="match status" value="1"/>
</dbReference>
<dbReference type="SUPFAM" id="SSF52777">
    <property type="entry name" value="CoA-dependent acyltransferases"/>
    <property type="match status" value="3"/>
</dbReference>
<dbReference type="Gene3D" id="1.10.1200.10">
    <property type="entry name" value="ACP-like"/>
    <property type="match status" value="1"/>
</dbReference>
<evidence type="ECO:0000259" key="4">
    <source>
        <dbReference type="PROSITE" id="PS50075"/>
    </source>
</evidence>
<proteinExistence type="predicted"/>
<dbReference type="InterPro" id="IPR010060">
    <property type="entry name" value="NRPS_synth"/>
</dbReference>
<dbReference type="PROSITE" id="PS50075">
    <property type="entry name" value="CARRIER"/>
    <property type="match status" value="1"/>
</dbReference>
<evidence type="ECO:0000256" key="3">
    <source>
        <dbReference type="ARBA" id="ARBA00022553"/>
    </source>
</evidence>
<dbReference type="InterPro" id="IPR036736">
    <property type="entry name" value="ACP-like_sf"/>
</dbReference>
<evidence type="ECO:0000256" key="2">
    <source>
        <dbReference type="ARBA" id="ARBA00022450"/>
    </source>
</evidence>
<dbReference type="EMBL" id="LT629802">
    <property type="protein sequence ID" value="SDU98306.1"/>
    <property type="molecule type" value="Genomic_DNA"/>
</dbReference>
<dbReference type="PROSITE" id="PS00012">
    <property type="entry name" value="PHOSPHOPANTETHEINE"/>
    <property type="match status" value="1"/>
</dbReference>
<keyword evidence="2" id="KW-0596">Phosphopantetheine</keyword>
<dbReference type="Gene3D" id="3.30.559.10">
    <property type="entry name" value="Chloramphenicol acetyltransferase-like domain"/>
    <property type="match status" value="2"/>
</dbReference>
<dbReference type="Pfam" id="PF00668">
    <property type="entry name" value="Condensation"/>
    <property type="match status" value="2"/>
</dbReference>
<dbReference type="Gene3D" id="3.30.559.30">
    <property type="entry name" value="Nonribosomal peptide synthetase, condensation domain"/>
    <property type="match status" value="2"/>
</dbReference>
<accession>A0A1H2N0K7</accession>
<dbReference type="AlphaFoldDB" id="A0A1H2N0K7"/>
<name>A0A1H2N0K7_9PSED</name>
<dbReference type="InterPro" id="IPR001242">
    <property type="entry name" value="Condensation_dom"/>
</dbReference>
<keyword evidence="3" id="KW-0597">Phosphoprotein</keyword>
<dbReference type="PANTHER" id="PTHR45398">
    <property type="match status" value="1"/>
</dbReference>